<feature type="transmembrane region" description="Helical" evidence="1">
    <location>
        <begin position="347"/>
        <end position="369"/>
    </location>
</feature>
<evidence type="ECO:0000259" key="2">
    <source>
        <dbReference type="Pfam" id="PF07853"/>
    </source>
</evidence>
<keyword evidence="1" id="KW-0812">Transmembrane</keyword>
<dbReference type="InterPro" id="IPR012867">
    <property type="entry name" value="DUF1648"/>
</dbReference>
<dbReference type="Pfam" id="PF19124">
    <property type="entry name" value="DUF5808"/>
    <property type="match status" value="1"/>
</dbReference>
<dbReference type="InterPro" id="IPR043831">
    <property type="entry name" value="DUF5808"/>
</dbReference>
<evidence type="ECO:0000259" key="3">
    <source>
        <dbReference type="Pfam" id="PF19124"/>
    </source>
</evidence>
<dbReference type="PANTHER" id="PTHR37810:SF5">
    <property type="entry name" value="IMMUNITY PROTEIN SDPI"/>
    <property type="match status" value="1"/>
</dbReference>
<keyword evidence="5" id="KW-1185">Reference proteome</keyword>
<evidence type="ECO:0000256" key="1">
    <source>
        <dbReference type="SAM" id="Phobius"/>
    </source>
</evidence>
<feature type="transmembrane region" description="Helical" evidence="1">
    <location>
        <begin position="270"/>
        <end position="291"/>
    </location>
</feature>
<dbReference type="RefSeq" id="WP_377941713.1">
    <property type="nucleotide sequence ID" value="NZ_JBHUCX010000014.1"/>
</dbReference>
<feature type="domain" description="DUF1648" evidence="2">
    <location>
        <begin position="147"/>
        <end position="192"/>
    </location>
</feature>
<accession>A0ABW4JG49</accession>
<gene>
    <name evidence="4" type="ORF">ACFSB2_04820</name>
</gene>
<sequence>MFDFFAVFTIVLLLILVLNWMMPSLLPNTLQFGVRIPPDFVHHPAVLQARSVYYRWLAVITLVAIAADVALYAANTSEGMAPFWMPALILFSLLASYANYYTAHRRLGRTKKAESWYAGKKQVLVADISASQQPQHVSLWWALPSVVIFLGTLVIGIVRYPHLPNRIAIHFNSHGVPDGWADKSIFSVLGPVFVQLLLLVIIGIVNFSVQRAAVRIDAGEPESAFEHQVWTQRQLVRLMWLVIAIFNLMMLFVSLFAWGSWNHGGVNGPVSVLLPTLLCFIAVLFIVIWAIKRKQQREQMQQVAASAKKYVHPDDDKYWKGGILYFNPQDPAIFVNKRFGIGWTFNFAHPIVWVILVVIIGIPVIRSWLAK</sequence>
<feature type="transmembrane region" description="Helical" evidence="1">
    <location>
        <begin position="80"/>
        <end position="102"/>
    </location>
</feature>
<comment type="caution">
    <text evidence="4">The sequence shown here is derived from an EMBL/GenBank/DDBJ whole genome shotgun (WGS) entry which is preliminary data.</text>
</comment>
<reference evidence="5" key="1">
    <citation type="journal article" date="2019" name="Int. J. Syst. Evol. Microbiol.">
        <title>The Global Catalogue of Microorganisms (GCM) 10K type strain sequencing project: providing services to taxonomists for standard genome sequencing and annotation.</title>
        <authorList>
            <consortium name="The Broad Institute Genomics Platform"/>
            <consortium name="The Broad Institute Genome Sequencing Center for Infectious Disease"/>
            <person name="Wu L."/>
            <person name="Ma J."/>
        </authorList>
    </citation>
    <scope>NUCLEOTIDE SEQUENCE [LARGE SCALE GENOMIC DNA]</scope>
    <source>
        <strain evidence="5">CGMCC 1.12286</strain>
    </source>
</reference>
<feature type="domain" description="DUF5808" evidence="3">
    <location>
        <begin position="328"/>
        <end position="353"/>
    </location>
</feature>
<proteinExistence type="predicted"/>
<organism evidence="4 5">
    <name type="scientific">Alicyclobacillus fodiniaquatilis</name>
    <dbReference type="NCBI Taxonomy" id="1661150"/>
    <lineage>
        <taxon>Bacteria</taxon>
        <taxon>Bacillati</taxon>
        <taxon>Bacillota</taxon>
        <taxon>Bacilli</taxon>
        <taxon>Bacillales</taxon>
        <taxon>Alicyclobacillaceae</taxon>
        <taxon>Alicyclobacillus</taxon>
    </lineage>
</organism>
<protein>
    <submittedName>
        <fullName evidence="4">DUF1648 domain-containing protein</fullName>
    </submittedName>
</protein>
<dbReference type="PANTHER" id="PTHR37810">
    <property type="entry name" value="IMMUNITY PROTEIN SDPI"/>
    <property type="match status" value="1"/>
</dbReference>
<keyword evidence="1" id="KW-0472">Membrane</keyword>
<dbReference type="Pfam" id="PF07853">
    <property type="entry name" value="DUF1648"/>
    <property type="match status" value="1"/>
</dbReference>
<feature type="transmembrane region" description="Helical" evidence="1">
    <location>
        <begin position="6"/>
        <end position="26"/>
    </location>
</feature>
<feature type="transmembrane region" description="Helical" evidence="1">
    <location>
        <begin position="52"/>
        <end position="74"/>
    </location>
</feature>
<feature type="transmembrane region" description="Helical" evidence="1">
    <location>
        <begin position="238"/>
        <end position="258"/>
    </location>
</feature>
<dbReference type="Proteomes" id="UP001597079">
    <property type="component" value="Unassembled WGS sequence"/>
</dbReference>
<feature type="transmembrane region" description="Helical" evidence="1">
    <location>
        <begin position="185"/>
        <end position="207"/>
    </location>
</feature>
<evidence type="ECO:0000313" key="5">
    <source>
        <dbReference type="Proteomes" id="UP001597079"/>
    </source>
</evidence>
<dbReference type="EMBL" id="JBHUCX010000014">
    <property type="protein sequence ID" value="MFD1674032.1"/>
    <property type="molecule type" value="Genomic_DNA"/>
</dbReference>
<evidence type="ECO:0000313" key="4">
    <source>
        <dbReference type="EMBL" id="MFD1674032.1"/>
    </source>
</evidence>
<name>A0ABW4JG49_9BACL</name>
<keyword evidence="1" id="KW-1133">Transmembrane helix</keyword>
<feature type="transmembrane region" description="Helical" evidence="1">
    <location>
        <begin position="139"/>
        <end position="158"/>
    </location>
</feature>